<dbReference type="Pfam" id="PF09925">
    <property type="entry name" value="DUF2157"/>
    <property type="match status" value="1"/>
</dbReference>
<reference evidence="3" key="1">
    <citation type="submission" date="2018-06" db="EMBL/GenBank/DDBJ databases">
        <authorList>
            <person name="Zhirakovskaya E."/>
        </authorList>
    </citation>
    <scope>NUCLEOTIDE SEQUENCE</scope>
</reference>
<feature type="non-terminal residue" evidence="3">
    <location>
        <position position="109"/>
    </location>
</feature>
<feature type="domain" description="DUF2157" evidence="2">
    <location>
        <begin position="10"/>
        <end position="108"/>
    </location>
</feature>
<dbReference type="InterPro" id="IPR018677">
    <property type="entry name" value="DUF2157"/>
</dbReference>
<feature type="transmembrane region" description="Helical" evidence="1">
    <location>
        <begin position="72"/>
        <end position="90"/>
    </location>
</feature>
<accession>A0A3B0W9H1</accession>
<evidence type="ECO:0000259" key="2">
    <source>
        <dbReference type="Pfam" id="PF09925"/>
    </source>
</evidence>
<protein>
    <recommendedName>
        <fullName evidence="2">DUF2157 domain-containing protein</fullName>
    </recommendedName>
</protein>
<gene>
    <name evidence="3" type="ORF">MNBD_GAMMA01-929</name>
</gene>
<dbReference type="AlphaFoldDB" id="A0A3B0W9H1"/>
<dbReference type="EMBL" id="UOEW01000266">
    <property type="protein sequence ID" value="VAW40354.1"/>
    <property type="molecule type" value="Genomic_DNA"/>
</dbReference>
<sequence length="109" mass="12607">MNKIRQQILKWQEHGHIDDKDIQQALAITAANNTPAKWYEFIHKSILWLSILSIAFGVIFFFAYNWGSISTFYKFALIQGLILISIFIYTQTQAKSHANIAILFFLALL</sequence>
<proteinExistence type="predicted"/>
<name>A0A3B0W9H1_9ZZZZ</name>
<organism evidence="3">
    <name type="scientific">hydrothermal vent metagenome</name>
    <dbReference type="NCBI Taxonomy" id="652676"/>
    <lineage>
        <taxon>unclassified sequences</taxon>
        <taxon>metagenomes</taxon>
        <taxon>ecological metagenomes</taxon>
    </lineage>
</organism>
<evidence type="ECO:0000313" key="3">
    <source>
        <dbReference type="EMBL" id="VAW40354.1"/>
    </source>
</evidence>
<evidence type="ECO:0000256" key="1">
    <source>
        <dbReference type="SAM" id="Phobius"/>
    </source>
</evidence>
<keyword evidence="1" id="KW-1133">Transmembrane helix</keyword>
<feature type="transmembrane region" description="Helical" evidence="1">
    <location>
        <begin position="46"/>
        <end position="66"/>
    </location>
</feature>
<keyword evidence="1" id="KW-0472">Membrane</keyword>
<keyword evidence="1" id="KW-0812">Transmembrane</keyword>